<sequence>MIGTKISPEFYDCGNCKRDLKVSDYRSSQTPTRLTEKDDVHVHYSPNYYPFTLMCTCGHLTVVTDVKPE</sequence>
<dbReference type="Proteomes" id="UP001295462">
    <property type="component" value="Unassembled WGS sequence"/>
</dbReference>
<gene>
    <name evidence="1" type="ORF">THF1A12_320096</name>
</gene>
<name>A0AAU9QPH0_9VIBR</name>
<reference evidence="1" key="1">
    <citation type="submission" date="2022-01" db="EMBL/GenBank/DDBJ databases">
        <authorList>
            <person name="Lagorce A."/>
        </authorList>
    </citation>
    <scope>NUCLEOTIDE SEQUENCE</scope>
    <source>
        <strain evidence="1">Th15_F1_A12</strain>
    </source>
</reference>
<proteinExistence type="predicted"/>
<dbReference type="EMBL" id="CAKMUD010000086">
    <property type="protein sequence ID" value="CAH1597549.1"/>
    <property type="molecule type" value="Genomic_DNA"/>
</dbReference>
<protein>
    <submittedName>
        <fullName evidence="1">Uncharacterized protein</fullName>
    </submittedName>
</protein>
<organism evidence="1 2">
    <name type="scientific">Vibrio jasicida</name>
    <dbReference type="NCBI Taxonomy" id="766224"/>
    <lineage>
        <taxon>Bacteria</taxon>
        <taxon>Pseudomonadati</taxon>
        <taxon>Pseudomonadota</taxon>
        <taxon>Gammaproteobacteria</taxon>
        <taxon>Vibrionales</taxon>
        <taxon>Vibrionaceae</taxon>
        <taxon>Vibrio</taxon>
    </lineage>
</organism>
<comment type="caution">
    <text evidence="1">The sequence shown here is derived from an EMBL/GenBank/DDBJ whole genome shotgun (WGS) entry which is preliminary data.</text>
</comment>
<accession>A0AAU9QPH0</accession>
<evidence type="ECO:0000313" key="2">
    <source>
        <dbReference type="Proteomes" id="UP001295462"/>
    </source>
</evidence>
<evidence type="ECO:0000313" key="1">
    <source>
        <dbReference type="EMBL" id="CAH1597549.1"/>
    </source>
</evidence>
<dbReference type="AlphaFoldDB" id="A0AAU9QPH0"/>